<dbReference type="GO" id="GO:0000428">
    <property type="term" value="C:DNA-directed RNA polymerase complex"/>
    <property type="evidence" value="ECO:0007669"/>
    <property type="project" value="UniProtKB-KW"/>
</dbReference>
<evidence type="ECO:0000256" key="2">
    <source>
        <dbReference type="ARBA" id="ARBA00012418"/>
    </source>
</evidence>
<keyword evidence="6" id="KW-0479">Metal-binding</keyword>
<dbReference type="Gene3D" id="1.10.132.30">
    <property type="match status" value="1"/>
</dbReference>
<evidence type="ECO:0000256" key="8">
    <source>
        <dbReference type="ARBA" id="ARBA00048552"/>
    </source>
</evidence>
<dbReference type="GO" id="GO:0006351">
    <property type="term" value="P:DNA-templated transcription"/>
    <property type="evidence" value="ECO:0007669"/>
    <property type="project" value="InterPro"/>
</dbReference>
<keyword evidence="5" id="KW-0548">Nucleotidyltransferase</keyword>
<feature type="domain" description="RNA polymerase Rpb1" evidence="10">
    <location>
        <begin position="73"/>
        <end position="145"/>
    </location>
</feature>
<dbReference type="AlphaFoldDB" id="A0A5C1H7X0"/>
<dbReference type="InterPro" id="IPR007081">
    <property type="entry name" value="RNA_pol_Rpb1_5"/>
</dbReference>
<dbReference type="EC" id="2.7.7.6" evidence="2"/>
<evidence type="ECO:0000256" key="4">
    <source>
        <dbReference type="ARBA" id="ARBA00022679"/>
    </source>
</evidence>
<dbReference type="PANTHER" id="PTHR19376:SF54">
    <property type="entry name" value="DNA-DIRECTED RNA POLYMERASE SUBUNIT BETA"/>
    <property type="match status" value="1"/>
</dbReference>
<proteinExistence type="predicted"/>
<evidence type="ECO:0000256" key="5">
    <source>
        <dbReference type="ARBA" id="ARBA00022695"/>
    </source>
</evidence>
<evidence type="ECO:0000259" key="9">
    <source>
        <dbReference type="Pfam" id="PF04998"/>
    </source>
</evidence>
<dbReference type="InterPro" id="IPR007083">
    <property type="entry name" value="RNA_pol_Rpb1_4"/>
</dbReference>
<keyword evidence="7" id="KW-0804">Transcription</keyword>
<protein>
    <recommendedName>
        <fullName evidence="2">DNA-directed RNA polymerase</fullName>
        <ecNumber evidence="2">2.7.7.6</ecNumber>
    </recommendedName>
</protein>
<evidence type="ECO:0000256" key="6">
    <source>
        <dbReference type="ARBA" id="ARBA00022723"/>
    </source>
</evidence>
<comment type="function">
    <text evidence="1">DNA-dependent RNA polymerase catalyzes the transcription of DNA into RNA using the four ribonucleoside triphosphates as substrates.</text>
</comment>
<sequence length="541" mass="63647">MNFQFLTKTYTPSHLDTQYLKYFDFYSVSNFLHELMFLGFNYTLKYSISLNLESFKHYFYLSPLFRKYNNVTLTYLWNYATTSISTIKINENSSTTFKKFFEIIELYKQTNTVINSLNLMVSTGAKASWSQLLQLIGFRGYLSNTKGHLYEIPIMQNFSKGLELYEYFISCYGARKGIIDSAIKTADSGYLTRRLIESIRDISIKEYFCGTKSWLTYYYSINTSGRLTMNNDFLTKKYLKNTSKFNKKSFYSTSTCISGRSICNICYGKFFTLKQNNLGESIGILAAQTIGEPGTQLTLRTFHTGGVFTNVSSSLNFKSKVNLNLFNIWKYKLLTFKKHFSKLPLTTKFDTSLIGNFNIPGTLKFNLNFKDNFNSYYTNMLSNIINYKTIYNWIKNIHIKSCYIKSFSAKQKYLQNQLLPFWILNQLSENFDSKNNIKNSFKFQNSREIINYKTIYILLKNANNKWILKNLNTNMIYYKPFLTHYLSTTDKIIIKNFNNYFKLITVRTSIISKLKFCHLFNRYLIFKTTLNTPYMYNLKLS</sequence>
<evidence type="ECO:0000256" key="3">
    <source>
        <dbReference type="ARBA" id="ARBA00022478"/>
    </source>
</evidence>
<keyword evidence="3 11" id="KW-0240">DNA-directed RNA polymerase</keyword>
<dbReference type="GO" id="GO:0003677">
    <property type="term" value="F:DNA binding"/>
    <property type="evidence" value="ECO:0007669"/>
    <property type="project" value="InterPro"/>
</dbReference>
<keyword evidence="4" id="KW-0808">Transferase</keyword>
<dbReference type="Pfam" id="PF05000">
    <property type="entry name" value="RNA_pol_Rpb1_4"/>
    <property type="match status" value="1"/>
</dbReference>
<gene>
    <name evidence="11" type="primary">rpoC2A</name>
</gene>
<dbReference type="PANTHER" id="PTHR19376">
    <property type="entry name" value="DNA-DIRECTED RNA POLYMERASE"/>
    <property type="match status" value="1"/>
</dbReference>
<dbReference type="GO" id="GO:0003899">
    <property type="term" value="F:DNA-directed RNA polymerase activity"/>
    <property type="evidence" value="ECO:0007669"/>
    <property type="project" value="UniProtKB-EC"/>
</dbReference>
<organism evidence="11">
    <name type="scientific">Nephromyces sp. ex Molgula occidentalis</name>
    <dbReference type="NCBI Taxonomy" id="2544991"/>
    <lineage>
        <taxon>Eukaryota</taxon>
        <taxon>Sar</taxon>
        <taxon>Alveolata</taxon>
        <taxon>Apicomplexa</taxon>
        <taxon>Aconoidasida</taxon>
        <taxon>Nephromycida</taxon>
        <taxon>Nephromyces</taxon>
    </lineage>
</organism>
<dbReference type="GO" id="GO:0046872">
    <property type="term" value="F:metal ion binding"/>
    <property type="evidence" value="ECO:0007669"/>
    <property type="project" value="UniProtKB-KW"/>
</dbReference>
<dbReference type="Pfam" id="PF04998">
    <property type="entry name" value="RNA_pol_Rpb1_5"/>
    <property type="match status" value="1"/>
</dbReference>
<evidence type="ECO:0000256" key="7">
    <source>
        <dbReference type="ARBA" id="ARBA00023163"/>
    </source>
</evidence>
<evidence type="ECO:0000313" key="11">
    <source>
        <dbReference type="EMBL" id="QEM01725.1"/>
    </source>
</evidence>
<evidence type="ECO:0000259" key="10">
    <source>
        <dbReference type="Pfam" id="PF05000"/>
    </source>
</evidence>
<name>A0A5C1H7X0_9APIC</name>
<dbReference type="SUPFAM" id="SSF64484">
    <property type="entry name" value="beta and beta-prime subunits of DNA dependent RNA-polymerase"/>
    <property type="match status" value="1"/>
</dbReference>
<dbReference type="EMBL" id="MK573205">
    <property type="protein sequence ID" value="QEM01725.1"/>
    <property type="molecule type" value="Genomic_DNA"/>
</dbReference>
<dbReference type="InterPro" id="IPR045867">
    <property type="entry name" value="DNA-dir_RpoC_beta_prime"/>
</dbReference>
<reference evidence="11" key="1">
    <citation type="journal article" date="2019" name="Genome Biol. Evol.">
        <title>Nephromyces represents a diverse and novel lineage of the Apicomplexa that has retained apicoplasts.</title>
        <authorList>
            <person name="Munoz-Gomez S.A."/>
            <person name="Durnin K."/>
            <person name="Eme L."/>
            <person name="Paight C."/>
            <person name="Lane C.E."/>
            <person name="Saffo M.B."/>
            <person name="Slamovits C.H."/>
        </authorList>
    </citation>
    <scope>NUCLEOTIDE SEQUENCE</scope>
    <source>
        <strain evidence="11">654</strain>
    </source>
</reference>
<evidence type="ECO:0000256" key="1">
    <source>
        <dbReference type="ARBA" id="ARBA00004026"/>
    </source>
</evidence>
<dbReference type="InterPro" id="IPR038120">
    <property type="entry name" value="Rpb1_funnel_sf"/>
</dbReference>
<feature type="domain" description="RNA polymerase Rpb1" evidence="9">
    <location>
        <begin position="161"/>
        <end position="442"/>
    </location>
</feature>
<accession>A0A5C1H7X0</accession>
<comment type="catalytic activity">
    <reaction evidence="8">
        <text>RNA(n) + a ribonucleoside 5'-triphosphate = RNA(n+1) + diphosphate</text>
        <dbReference type="Rhea" id="RHEA:21248"/>
        <dbReference type="Rhea" id="RHEA-COMP:14527"/>
        <dbReference type="Rhea" id="RHEA-COMP:17342"/>
        <dbReference type="ChEBI" id="CHEBI:33019"/>
        <dbReference type="ChEBI" id="CHEBI:61557"/>
        <dbReference type="ChEBI" id="CHEBI:140395"/>
        <dbReference type="EC" id="2.7.7.6"/>
    </reaction>
</comment>